<feature type="compositionally biased region" description="Low complexity" evidence="7">
    <location>
        <begin position="57"/>
        <end position="85"/>
    </location>
</feature>
<dbReference type="Pfam" id="PF00082">
    <property type="entry name" value="Peptidase_S8"/>
    <property type="match status" value="1"/>
</dbReference>
<dbReference type="InterPro" id="IPR023827">
    <property type="entry name" value="Peptidase_S8_Asp-AS"/>
</dbReference>
<evidence type="ECO:0000259" key="8">
    <source>
        <dbReference type="Pfam" id="PF00082"/>
    </source>
</evidence>
<accession>A0A250X0Z0</accession>
<evidence type="ECO:0000256" key="6">
    <source>
        <dbReference type="RuleBase" id="RU003355"/>
    </source>
</evidence>
<feature type="active site" description="Charge relay system" evidence="5">
    <location>
        <position position="414"/>
    </location>
</feature>
<feature type="domain" description="Peptidase S8/S53" evidence="8">
    <location>
        <begin position="214"/>
        <end position="447"/>
    </location>
</feature>
<dbReference type="PROSITE" id="PS00138">
    <property type="entry name" value="SUBTILASE_SER"/>
    <property type="match status" value="1"/>
</dbReference>
<evidence type="ECO:0000256" key="5">
    <source>
        <dbReference type="PROSITE-ProRule" id="PRU01240"/>
    </source>
</evidence>
<proteinExistence type="inferred from homology"/>
<reference evidence="9 10" key="1">
    <citation type="submission" date="2017-08" db="EMBL/GenBank/DDBJ databases">
        <title>Acidophilic green algal genome provides insights into adaptation to an acidic environment.</title>
        <authorList>
            <person name="Hirooka S."/>
            <person name="Hirose Y."/>
            <person name="Kanesaki Y."/>
            <person name="Higuchi S."/>
            <person name="Fujiwara T."/>
            <person name="Onuma R."/>
            <person name="Era A."/>
            <person name="Ohbayashi R."/>
            <person name="Uzuka A."/>
            <person name="Nozaki H."/>
            <person name="Yoshikawa H."/>
            <person name="Miyagishima S.Y."/>
        </authorList>
    </citation>
    <scope>NUCLEOTIDE SEQUENCE [LARGE SCALE GENOMIC DNA]</scope>
    <source>
        <strain evidence="9 10">NIES-2499</strain>
    </source>
</reference>
<dbReference type="GO" id="GO:0006508">
    <property type="term" value="P:proteolysis"/>
    <property type="evidence" value="ECO:0007669"/>
    <property type="project" value="UniProtKB-KW"/>
</dbReference>
<dbReference type="Proteomes" id="UP000232323">
    <property type="component" value="Unassembled WGS sequence"/>
</dbReference>
<feature type="active site" description="Charge relay system" evidence="5">
    <location>
        <position position="223"/>
    </location>
</feature>
<comment type="similarity">
    <text evidence="1 5 6">Belongs to the peptidase S8 family.</text>
</comment>
<evidence type="ECO:0000256" key="1">
    <source>
        <dbReference type="ARBA" id="ARBA00011073"/>
    </source>
</evidence>
<dbReference type="CDD" id="cd04077">
    <property type="entry name" value="Peptidases_S8_PCSK9_ProteinaseK_like"/>
    <property type="match status" value="1"/>
</dbReference>
<comment type="caution">
    <text evidence="9">The sequence shown here is derived from an EMBL/GenBank/DDBJ whole genome shotgun (WGS) entry which is preliminary data.</text>
</comment>
<sequence>MCTFQNFTKGSSFSEPLAWPYQTFTVNSMDDLQSMQRLLSQSVLYFERDLTLTLNDPSMSQSPSVPAAASPSPSSSTTMSTPSVQHSTLNQQQQKATAPLKTYAKQNTFSSSPATTGSSPDSFRSQDGHNVSTFNSTPTLPWHIGGGGSHVGYNKTSTSTGDSSPVSNISTISSIAQLGPSVPSEYGNVRSWGLERINQVNLPLVDAFNPGADGTNVHIFVLDTGVRGTHQDFTSPTNRMGDSVSIIGSSWDDDNGHGTFVAATAAGYIHGVARNATLHAVKVLDSSGSGSYSDIISGLGWVSNYVSNHGIQSAVVSMSLSGDRSQALNDAVESLIQKSIQVVAAAGNNNGGDACAYSPSSAPDAFTVAATTINDQLATYSNVGSCVYTFAPGTNIVSAGFTSDTAEVIMSGTSMSTPHVAGAIALYLQYNPHASVAVIKAAISKAADVITFSSSSPSSLVNVEHSRLFPSATQSVSYSLPPPLPPPPLPPPLSPPPPTAAASKPSSTASPNPSGGLRDPPTFSFSIPIISPISPFQNQPSWCNICGSACIIFCS</sequence>
<feature type="compositionally biased region" description="Polar residues" evidence="7">
    <location>
        <begin position="86"/>
        <end position="96"/>
    </location>
</feature>
<dbReference type="InterPro" id="IPR050131">
    <property type="entry name" value="Peptidase_S8_subtilisin-like"/>
</dbReference>
<evidence type="ECO:0000313" key="10">
    <source>
        <dbReference type="Proteomes" id="UP000232323"/>
    </source>
</evidence>
<feature type="compositionally biased region" description="Pro residues" evidence="7">
    <location>
        <begin position="480"/>
        <end position="499"/>
    </location>
</feature>
<feature type="region of interest" description="Disordered" evidence="7">
    <location>
        <begin position="479"/>
        <end position="517"/>
    </location>
</feature>
<dbReference type="InterPro" id="IPR000209">
    <property type="entry name" value="Peptidase_S8/S53_dom"/>
</dbReference>
<feature type="region of interest" description="Disordered" evidence="7">
    <location>
        <begin position="57"/>
        <end position="166"/>
    </location>
</feature>
<evidence type="ECO:0000256" key="4">
    <source>
        <dbReference type="ARBA" id="ARBA00022825"/>
    </source>
</evidence>
<dbReference type="InterPro" id="IPR036852">
    <property type="entry name" value="Peptidase_S8/S53_dom_sf"/>
</dbReference>
<dbReference type="PRINTS" id="PR00723">
    <property type="entry name" value="SUBTILISIN"/>
</dbReference>
<dbReference type="InterPro" id="IPR015500">
    <property type="entry name" value="Peptidase_S8_subtilisin-rel"/>
</dbReference>
<organism evidence="9 10">
    <name type="scientific">Chlamydomonas eustigma</name>
    <dbReference type="NCBI Taxonomy" id="1157962"/>
    <lineage>
        <taxon>Eukaryota</taxon>
        <taxon>Viridiplantae</taxon>
        <taxon>Chlorophyta</taxon>
        <taxon>core chlorophytes</taxon>
        <taxon>Chlorophyceae</taxon>
        <taxon>CS clade</taxon>
        <taxon>Chlamydomonadales</taxon>
        <taxon>Chlamydomonadaceae</taxon>
        <taxon>Chlamydomonas</taxon>
    </lineage>
</organism>
<dbReference type="GO" id="GO:0004252">
    <property type="term" value="F:serine-type endopeptidase activity"/>
    <property type="evidence" value="ECO:0007669"/>
    <property type="project" value="UniProtKB-UniRule"/>
</dbReference>
<dbReference type="InterPro" id="IPR023828">
    <property type="entry name" value="Peptidase_S8_Ser-AS"/>
</dbReference>
<feature type="compositionally biased region" description="Low complexity" evidence="7">
    <location>
        <begin position="500"/>
        <end position="517"/>
    </location>
</feature>
<evidence type="ECO:0000313" key="9">
    <source>
        <dbReference type="EMBL" id="GAX76716.1"/>
    </source>
</evidence>
<dbReference type="AlphaFoldDB" id="A0A250X0Z0"/>
<dbReference type="GO" id="GO:0005829">
    <property type="term" value="C:cytosol"/>
    <property type="evidence" value="ECO:0007669"/>
    <property type="project" value="TreeGrafter"/>
</dbReference>
<dbReference type="Gene3D" id="3.40.50.200">
    <property type="entry name" value="Peptidase S8/S53 domain"/>
    <property type="match status" value="1"/>
</dbReference>
<feature type="compositionally biased region" description="Polar residues" evidence="7">
    <location>
        <begin position="104"/>
        <end position="139"/>
    </location>
</feature>
<dbReference type="GO" id="GO:0008240">
    <property type="term" value="F:tripeptidyl-peptidase activity"/>
    <property type="evidence" value="ECO:0007669"/>
    <property type="project" value="TreeGrafter"/>
</dbReference>
<keyword evidence="10" id="KW-1185">Reference proteome</keyword>
<dbReference type="PROSITE" id="PS51892">
    <property type="entry name" value="SUBTILASE"/>
    <property type="match status" value="1"/>
</dbReference>
<feature type="active site" description="Charge relay system" evidence="5">
    <location>
        <position position="257"/>
    </location>
</feature>
<dbReference type="EMBL" id="BEGY01000019">
    <property type="protein sequence ID" value="GAX76716.1"/>
    <property type="molecule type" value="Genomic_DNA"/>
</dbReference>
<dbReference type="SUPFAM" id="SSF52743">
    <property type="entry name" value="Subtilisin-like"/>
    <property type="match status" value="1"/>
</dbReference>
<evidence type="ECO:0000256" key="7">
    <source>
        <dbReference type="SAM" id="MobiDB-lite"/>
    </source>
</evidence>
<evidence type="ECO:0000256" key="2">
    <source>
        <dbReference type="ARBA" id="ARBA00022670"/>
    </source>
</evidence>
<gene>
    <name evidence="9" type="ORF">CEUSTIGMA_g4162.t1</name>
</gene>
<evidence type="ECO:0000256" key="3">
    <source>
        <dbReference type="ARBA" id="ARBA00022801"/>
    </source>
</evidence>
<dbReference type="PANTHER" id="PTHR43806:SF14">
    <property type="entry name" value="TRIPEPTIDYL-PEPTIDASE 2"/>
    <property type="match status" value="1"/>
</dbReference>
<keyword evidence="3 5" id="KW-0378">Hydrolase</keyword>
<dbReference type="OrthoDB" id="206201at2759"/>
<protein>
    <recommendedName>
        <fullName evidence="8">Peptidase S8/S53 domain-containing protein</fullName>
    </recommendedName>
</protein>
<dbReference type="PROSITE" id="PS00136">
    <property type="entry name" value="SUBTILASE_ASP"/>
    <property type="match status" value="1"/>
</dbReference>
<keyword evidence="2 5" id="KW-0645">Protease</keyword>
<name>A0A250X0Z0_9CHLO</name>
<dbReference type="InterPro" id="IPR034193">
    <property type="entry name" value="PCSK9_ProteinaseK-like"/>
</dbReference>
<dbReference type="FunFam" id="3.40.50.200:FF:000016">
    <property type="entry name" value="Proprotein convertase subtilisin/kexin type 9"/>
    <property type="match status" value="1"/>
</dbReference>
<dbReference type="STRING" id="1157962.A0A250X0Z0"/>
<keyword evidence="4 5" id="KW-0720">Serine protease</keyword>
<dbReference type="PANTHER" id="PTHR43806">
    <property type="entry name" value="PEPTIDASE S8"/>
    <property type="match status" value="1"/>
</dbReference>